<name>A0ABP0S6X0_9DINO</name>
<proteinExistence type="predicted"/>
<keyword evidence="1" id="KW-0472">Membrane</keyword>
<reference evidence="2 3" key="1">
    <citation type="submission" date="2024-02" db="EMBL/GenBank/DDBJ databases">
        <authorList>
            <person name="Chen Y."/>
            <person name="Shah S."/>
            <person name="Dougan E. K."/>
            <person name="Thang M."/>
            <person name="Chan C."/>
        </authorList>
    </citation>
    <scope>NUCLEOTIDE SEQUENCE [LARGE SCALE GENOMIC DNA]</scope>
</reference>
<sequence length="306" mass="34325">MAFWVDLVGYSSAVAYGVLIPLFIAGLMVRQYFAVQEARLFLAHSKVEPQRVTIHLNTAKGTLSKEVLPKRLLAAAAAQLSVHCRGKIQVHLHAETVVLTMLTTHLRQQSSASEEEEMDAMKFFADEAASKNLDTLKSRKLTEMLTERILLSEAKTDRLLAGAGPLLRKYTLCQDIWMDVVMKLFAVALVSCVSMSNAWKWAVAFSLGMAVLVWVSHPFMHPQVSHLQSLSCFCLALSSVAFVYHRAFLARLALVAPLLLVLSQVRCPDCTEAMAERCYQELEAELQKLPPREELKHELEVQLLRF</sequence>
<keyword evidence="1" id="KW-0812">Transmembrane</keyword>
<keyword evidence="3" id="KW-1185">Reference proteome</keyword>
<dbReference type="Proteomes" id="UP001642484">
    <property type="component" value="Unassembled WGS sequence"/>
</dbReference>
<accession>A0ABP0S6X0</accession>
<evidence type="ECO:0000256" key="1">
    <source>
        <dbReference type="SAM" id="Phobius"/>
    </source>
</evidence>
<keyword evidence="1" id="KW-1133">Transmembrane helix</keyword>
<organism evidence="2 3">
    <name type="scientific">Durusdinium trenchii</name>
    <dbReference type="NCBI Taxonomy" id="1381693"/>
    <lineage>
        <taxon>Eukaryota</taxon>
        <taxon>Sar</taxon>
        <taxon>Alveolata</taxon>
        <taxon>Dinophyceae</taxon>
        <taxon>Suessiales</taxon>
        <taxon>Symbiodiniaceae</taxon>
        <taxon>Durusdinium</taxon>
    </lineage>
</organism>
<protein>
    <submittedName>
        <fullName evidence="2">Uncharacterized protein</fullName>
    </submittedName>
</protein>
<dbReference type="EMBL" id="CAXAMN010027062">
    <property type="protein sequence ID" value="CAK9108093.1"/>
    <property type="molecule type" value="Genomic_DNA"/>
</dbReference>
<evidence type="ECO:0000313" key="3">
    <source>
        <dbReference type="Proteomes" id="UP001642484"/>
    </source>
</evidence>
<comment type="caution">
    <text evidence="2">The sequence shown here is derived from an EMBL/GenBank/DDBJ whole genome shotgun (WGS) entry which is preliminary data.</text>
</comment>
<evidence type="ECO:0000313" key="2">
    <source>
        <dbReference type="EMBL" id="CAK9108093.1"/>
    </source>
</evidence>
<feature type="transmembrane region" description="Helical" evidence="1">
    <location>
        <begin position="13"/>
        <end position="33"/>
    </location>
</feature>
<gene>
    <name evidence="2" type="ORF">CCMP2556_LOCUS50390</name>
</gene>